<evidence type="ECO:0000256" key="1">
    <source>
        <dbReference type="ARBA" id="ARBA00008724"/>
    </source>
</evidence>
<dbReference type="InterPro" id="IPR048300">
    <property type="entry name" value="TACO1_YebC-like_2nd/3rd_dom"/>
</dbReference>
<evidence type="ECO:0000256" key="4">
    <source>
        <dbReference type="ARBA" id="ARBA00023125"/>
    </source>
</evidence>
<evidence type="ECO:0000259" key="8">
    <source>
        <dbReference type="Pfam" id="PF20772"/>
    </source>
</evidence>
<dbReference type="EMBL" id="JAVDQG010000005">
    <property type="protein sequence ID" value="MDR6226373.1"/>
    <property type="molecule type" value="Genomic_DNA"/>
</dbReference>
<organism evidence="9 10">
    <name type="scientific">Desmospora profundinema</name>
    <dbReference type="NCBI Taxonomy" id="1571184"/>
    <lineage>
        <taxon>Bacteria</taxon>
        <taxon>Bacillati</taxon>
        <taxon>Bacillota</taxon>
        <taxon>Bacilli</taxon>
        <taxon>Bacillales</taxon>
        <taxon>Thermoactinomycetaceae</taxon>
        <taxon>Desmospora</taxon>
    </lineage>
</organism>
<feature type="domain" description="TACO1/YebC-like N-terminal" evidence="8">
    <location>
        <begin position="46"/>
        <end position="117"/>
    </location>
</feature>
<dbReference type="Gene3D" id="3.30.70.980">
    <property type="match status" value="2"/>
</dbReference>
<dbReference type="InterPro" id="IPR029072">
    <property type="entry name" value="YebC-like"/>
</dbReference>
<evidence type="ECO:0000256" key="5">
    <source>
        <dbReference type="ARBA" id="ARBA00023163"/>
    </source>
</evidence>
<dbReference type="InterPro" id="IPR017856">
    <property type="entry name" value="Integrase-like_N"/>
</dbReference>
<evidence type="ECO:0000313" key="9">
    <source>
        <dbReference type="EMBL" id="MDR6226373.1"/>
    </source>
</evidence>
<accession>A0ABU1INQ2</accession>
<evidence type="ECO:0000256" key="3">
    <source>
        <dbReference type="ARBA" id="ARBA00023015"/>
    </source>
</evidence>
<proteinExistence type="inferred from homology"/>
<evidence type="ECO:0000259" key="7">
    <source>
        <dbReference type="Pfam" id="PF01709"/>
    </source>
</evidence>
<comment type="subcellular location">
    <subcellularLocation>
        <location evidence="6">Cytoplasm</location>
    </subcellularLocation>
</comment>
<feature type="domain" description="TACO1/YebC-like second and third" evidence="7">
    <location>
        <begin position="123"/>
        <end position="280"/>
    </location>
</feature>
<dbReference type="Gene3D" id="1.10.10.200">
    <property type="match status" value="1"/>
</dbReference>
<name>A0ABU1INQ2_9BACL</name>
<dbReference type="PANTHER" id="PTHR12532:SF6">
    <property type="entry name" value="TRANSCRIPTIONAL REGULATORY PROTEIN YEBC-RELATED"/>
    <property type="match status" value="1"/>
</dbReference>
<evidence type="ECO:0000256" key="6">
    <source>
        <dbReference type="HAMAP-Rule" id="MF_00693"/>
    </source>
</evidence>
<dbReference type="InterPro" id="IPR026564">
    <property type="entry name" value="Transcrip_reg_TACO1-like_dom3"/>
</dbReference>
<keyword evidence="3 6" id="KW-0805">Transcription regulation</keyword>
<dbReference type="InterPro" id="IPR049083">
    <property type="entry name" value="TACO1_YebC_N"/>
</dbReference>
<dbReference type="HAMAP" id="MF_00693">
    <property type="entry name" value="Transcrip_reg_TACO1"/>
    <property type="match status" value="1"/>
</dbReference>
<dbReference type="Pfam" id="PF01709">
    <property type="entry name" value="Transcrip_reg"/>
    <property type="match status" value="1"/>
</dbReference>
<sequence length="290" mass="32452">MRKKACLQSYKTLTPVYRKRSGPPIRLRQHATGNRTKEVIRMAGHSKWKNIQHRKGRQDAIRGKMFAKLSREIMVAAREGGGDPEQNQRLRLAIAKARSQNMPNDNIDRAIKRGTGEEGGGHYEAVTYEGYGPAGAAVMVEALTDNRNRTAADMRHIFSKRDGNLGESGCVAWMFERKGLLRVDRESTEMGEDDLMMLALEAGAEDFEVTEDVIEVFTAPEAFEDVKNAIEAEGIRFSTAEVTMVPTNTVDVDGEHIPKILALMEALEDHDDVQNVYANFDIDEAELEKL</sequence>
<dbReference type="PANTHER" id="PTHR12532">
    <property type="entry name" value="TRANSLATIONAL ACTIVATOR OF CYTOCHROME C OXIDASE 1"/>
    <property type="match status" value="1"/>
</dbReference>
<keyword evidence="4 6" id="KW-0238">DNA-binding</keyword>
<comment type="caution">
    <text evidence="9">The sequence shown here is derived from an EMBL/GenBank/DDBJ whole genome shotgun (WGS) entry which is preliminary data.</text>
</comment>
<dbReference type="InterPro" id="IPR002876">
    <property type="entry name" value="Transcrip_reg_TACO1-like"/>
</dbReference>
<keyword evidence="10" id="KW-1185">Reference proteome</keyword>
<dbReference type="SUPFAM" id="SSF75625">
    <property type="entry name" value="YebC-like"/>
    <property type="match status" value="1"/>
</dbReference>
<keyword evidence="5 6" id="KW-0804">Transcription</keyword>
<gene>
    <name evidence="9" type="ORF">JOE21_002380</name>
</gene>
<protein>
    <recommendedName>
        <fullName evidence="6">Probable transcriptional regulatory protein JOE21_002380</fullName>
    </recommendedName>
</protein>
<keyword evidence="2 6" id="KW-0963">Cytoplasm</keyword>
<dbReference type="Proteomes" id="UP001185012">
    <property type="component" value="Unassembled WGS sequence"/>
</dbReference>
<dbReference type="NCBIfam" id="TIGR01033">
    <property type="entry name" value="YebC/PmpR family DNA-binding transcriptional regulator"/>
    <property type="match status" value="1"/>
</dbReference>
<dbReference type="Pfam" id="PF20772">
    <property type="entry name" value="TACO1_YebC_N"/>
    <property type="match status" value="1"/>
</dbReference>
<comment type="similarity">
    <text evidence="1 6">Belongs to the TACO1 family.</text>
</comment>
<dbReference type="GO" id="GO:0003677">
    <property type="term" value="F:DNA binding"/>
    <property type="evidence" value="ECO:0007669"/>
    <property type="project" value="UniProtKB-KW"/>
</dbReference>
<dbReference type="NCBIfam" id="NF009044">
    <property type="entry name" value="PRK12378.1"/>
    <property type="match status" value="1"/>
</dbReference>
<evidence type="ECO:0000313" key="10">
    <source>
        <dbReference type="Proteomes" id="UP001185012"/>
    </source>
</evidence>
<evidence type="ECO:0000256" key="2">
    <source>
        <dbReference type="ARBA" id="ARBA00022490"/>
    </source>
</evidence>
<reference evidence="9 10" key="1">
    <citation type="submission" date="2023-07" db="EMBL/GenBank/DDBJ databases">
        <title>Genomic Encyclopedia of Type Strains, Phase IV (KMG-IV): sequencing the most valuable type-strain genomes for metagenomic binning, comparative biology and taxonomic classification.</title>
        <authorList>
            <person name="Goeker M."/>
        </authorList>
    </citation>
    <scope>NUCLEOTIDE SEQUENCE [LARGE SCALE GENOMIC DNA]</scope>
    <source>
        <strain evidence="9 10">DSM 45903</strain>
    </source>
</reference>
<dbReference type="NCBIfam" id="NF001030">
    <property type="entry name" value="PRK00110.1"/>
    <property type="match status" value="1"/>
</dbReference>